<dbReference type="SUPFAM" id="SSF55594">
    <property type="entry name" value="HPr-like"/>
    <property type="match status" value="1"/>
</dbReference>
<dbReference type="NCBIfam" id="TIGR01003">
    <property type="entry name" value="PTS_HPr_family"/>
    <property type="match status" value="1"/>
</dbReference>
<dbReference type="InterPro" id="IPR035895">
    <property type="entry name" value="HPr-like_sf"/>
</dbReference>
<dbReference type="PROSITE" id="PS00589">
    <property type="entry name" value="PTS_HPR_SER"/>
    <property type="match status" value="1"/>
</dbReference>
<dbReference type="PANTHER" id="PTHR33705:SF2">
    <property type="entry name" value="PHOSPHOCARRIER PROTEIN NPR"/>
    <property type="match status" value="1"/>
</dbReference>
<evidence type="ECO:0000313" key="5">
    <source>
        <dbReference type="EMBL" id="RKQ86038.1"/>
    </source>
</evidence>
<dbReference type="Gene3D" id="3.30.1340.10">
    <property type="entry name" value="HPr-like"/>
    <property type="match status" value="1"/>
</dbReference>
<dbReference type="AlphaFoldDB" id="A0A660KY02"/>
<evidence type="ECO:0000259" key="4">
    <source>
        <dbReference type="PROSITE" id="PS51350"/>
    </source>
</evidence>
<dbReference type="PANTHER" id="PTHR33705">
    <property type="entry name" value="PHOSPHOCARRIER PROTEIN HPR"/>
    <property type="match status" value="1"/>
</dbReference>
<comment type="caution">
    <text evidence="5">The sequence shown here is derived from an EMBL/GenBank/DDBJ whole genome shotgun (WGS) entry which is preliminary data.</text>
</comment>
<comment type="subcellular location">
    <subcellularLocation>
        <location evidence="1">Cytoplasm</location>
    </subcellularLocation>
</comment>
<dbReference type="OrthoDB" id="350754at2"/>
<dbReference type="GO" id="GO:0005737">
    <property type="term" value="C:cytoplasm"/>
    <property type="evidence" value="ECO:0007669"/>
    <property type="project" value="UniProtKB-SubCell"/>
</dbReference>
<sequence>MSSPSSEATVTLPADVDLHARPAAQFVRAAMAFGARVQVAAGEREVDAKSLLSVLSLGAKGGTTLRLTAEGDDAAQAVEQLATLVAGLTE</sequence>
<protein>
    <submittedName>
        <fullName evidence="5">Phosphocarrier protein HPr</fullName>
    </submittedName>
</protein>
<dbReference type="Pfam" id="PF00381">
    <property type="entry name" value="PTS-HPr"/>
    <property type="match status" value="1"/>
</dbReference>
<dbReference type="GO" id="GO:0009401">
    <property type="term" value="P:phosphoenolpyruvate-dependent sugar phosphotransferase system"/>
    <property type="evidence" value="ECO:0007669"/>
    <property type="project" value="UniProtKB-KW"/>
</dbReference>
<dbReference type="CDD" id="cd00367">
    <property type="entry name" value="PTS-HPr_like"/>
    <property type="match status" value="1"/>
</dbReference>
<dbReference type="Proteomes" id="UP000278962">
    <property type="component" value="Unassembled WGS sequence"/>
</dbReference>
<keyword evidence="6" id="KW-1185">Reference proteome</keyword>
<dbReference type="InterPro" id="IPR000032">
    <property type="entry name" value="HPr-like"/>
</dbReference>
<name>A0A660KY02_9ACTN</name>
<dbReference type="EMBL" id="RBIL01000002">
    <property type="protein sequence ID" value="RKQ86038.1"/>
    <property type="molecule type" value="Genomic_DNA"/>
</dbReference>
<evidence type="ECO:0000256" key="1">
    <source>
        <dbReference type="ARBA" id="ARBA00004496"/>
    </source>
</evidence>
<gene>
    <name evidence="5" type="ORF">C8N24_4046</name>
</gene>
<organism evidence="5 6">
    <name type="scientific">Solirubrobacter pauli</name>
    <dbReference type="NCBI Taxonomy" id="166793"/>
    <lineage>
        <taxon>Bacteria</taxon>
        <taxon>Bacillati</taxon>
        <taxon>Actinomycetota</taxon>
        <taxon>Thermoleophilia</taxon>
        <taxon>Solirubrobacterales</taxon>
        <taxon>Solirubrobacteraceae</taxon>
        <taxon>Solirubrobacter</taxon>
    </lineage>
</organism>
<evidence type="ECO:0000256" key="3">
    <source>
        <dbReference type="ARBA" id="ARBA00022683"/>
    </source>
</evidence>
<keyword evidence="2" id="KW-0963">Cytoplasm</keyword>
<keyword evidence="3" id="KW-0598">Phosphotransferase system</keyword>
<feature type="domain" description="HPr" evidence="4">
    <location>
        <begin position="5"/>
        <end position="90"/>
    </location>
</feature>
<evidence type="ECO:0000313" key="6">
    <source>
        <dbReference type="Proteomes" id="UP000278962"/>
    </source>
</evidence>
<dbReference type="InterPro" id="IPR050399">
    <property type="entry name" value="HPr"/>
</dbReference>
<accession>A0A660KY02</accession>
<proteinExistence type="predicted"/>
<evidence type="ECO:0000256" key="2">
    <source>
        <dbReference type="ARBA" id="ARBA00022490"/>
    </source>
</evidence>
<dbReference type="PROSITE" id="PS51350">
    <property type="entry name" value="PTS_HPR_DOM"/>
    <property type="match status" value="1"/>
</dbReference>
<dbReference type="InterPro" id="IPR002114">
    <property type="entry name" value="PTS_HPr_Ser_P_site"/>
</dbReference>
<reference evidence="5 6" key="1">
    <citation type="submission" date="2018-10" db="EMBL/GenBank/DDBJ databases">
        <title>Genomic Encyclopedia of Archaeal and Bacterial Type Strains, Phase II (KMG-II): from individual species to whole genera.</title>
        <authorList>
            <person name="Goeker M."/>
        </authorList>
    </citation>
    <scope>NUCLEOTIDE SEQUENCE [LARGE SCALE GENOMIC DNA]</scope>
    <source>
        <strain evidence="5 6">DSM 14954</strain>
    </source>
</reference>
<dbReference type="PRINTS" id="PR00107">
    <property type="entry name" value="PHOSPHOCPHPR"/>
</dbReference>